<evidence type="ECO:0000313" key="1">
    <source>
        <dbReference type="EMBL" id="PHV70964.1"/>
    </source>
</evidence>
<proteinExistence type="predicted"/>
<gene>
    <name evidence="1" type="ORF">CS063_08070</name>
</gene>
<keyword evidence="2" id="KW-1185">Reference proteome</keyword>
<sequence>MKTTAKASFAKDRYIGLVYVAPWIFGFLVFTLYPILASFFLSFTEYDLMSAPTWVGLQNFKELFKDKEFIKALTVTAQYVIFEVPLKLAFSLFVAFILNMNLKGINFFRTAYYIPSILGSNVAIAILWKFIFSTDGLVNQVLKVINIAPISWFGQATPAMFTIVLLRVWEFGSTMVIFLAALKEVPAELYEAAEVDGSNKFLNFCTITMPMITPVFFFNFVMQLIHAFQEFNAPYLVTNGGPMKGTYLLPMLIYDNTFKFYEMGYASAMSWVLFVIIMIFTAITFKSSKYWVFYNDNGGEE</sequence>
<dbReference type="EMBL" id="PEDL01000006">
    <property type="protein sequence ID" value="PHV70964.1"/>
    <property type="molecule type" value="Genomic_DNA"/>
</dbReference>
<organism evidence="1 2">
    <name type="scientific">Sporanaerobium hydrogeniformans</name>
    <dbReference type="NCBI Taxonomy" id="3072179"/>
    <lineage>
        <taxon>Bacteria</taxon>
        <taxon>Bacillati</taxon>
        <taxon>Bacillota</taxon>
        <taxon>Clostridia</taxon>
        <taxon>Lachnospirales</taxon>
        <taxon>Lachnospiraceae</taxon>
        <taxon>Sporanaerobium</taxon>
    </lineage>
</organism>
<protein>
    <submittedName>
        <fullName evidence="1">Sugar ABC transporter permease</fullName>
    </submittedName>
</protein>
<name>A0AC61DCD3_9FIRM</name>
<reference evidence="1" key="1">
    <citation type="submission" date="2017-10" db="EMBL/GenBank/DDBJ databases">
        <title>Genome sequence of cellulolytic Lachnospiraceae bacterium XHS1971 isolated from hotspring sediment.</title>
        <authorList>
            <person name="Vasudevan G."/>
            <person name="Joshi A.J."/>
            <person name="Hivarkar S."/>
            <person name="Lanjekar V.B."/>
            <person name="Dhakephalkar P.K."/>
            <person name="Dagar S."/>
        </authorList>
    </citation>
    <scope>NUCLEOTIDE SEQUENCE</scope>
    <source>
        <strain evidence="1">XHS1971</strain>
    </source>
</reference>
<dbReference type="Proteomes" id="UP000224460">
    <property type="component" value="Unassembled WGS sequence"/>
</dbReference>
<comment type="caution">
    <text evidence="1">The sequence shown here is derived from an EMBL/GenBank/DDBJ whole genome shotgun (WGS) entry which is preliminary data.</text>
</comment>
<evidence type="ECO:0000313" key="2">
    <source>
        <dbReference type="Proteomes" id="UP000224460"/>
    </source>
</evidence>
<accession>A0AC61DCD3</accession>